<accession>A0ABR0BFE7</accession>
<name>A0ABR0BFE7_PURLI</name>
<sequence length="448" mass="48959">MPPAGMVTIQELLESQAASDELRHAICPRSESGEDDRYDVLAPVELWRTFSQDMISSDSLKAHLAGTVDHHWNSAWIPDLERLIYCERQLEALFHKTLISRVNFALRAATTALKLPAITIVVSPGSFDSYHPDGMDGKATTIRPDWVVVQGDFSLGSDPFPDLDDLASEGRILVVGDTKIRKRKDRPSEAAQFVPGSISCRRGSLAQVQHYCTMLRTRFGFVLSDEELLVAQFVREEDATPRSVRQRGLRSFTQPVQPGGGLQSGSSGSDTSFHGHDEDSLTTPTPRKRMLRDDSPDRVIKTPPRIQRIVPGDTPELPSSPPRLPHSIAPSPLLPTSRSNRPGITGQVARASTLPPGSSSPGITGLQQDFIPSSTSFAPTDRCYEVGRVLAQSYMMPNGCTVVQGPPTGALRRQSLSVHPAKALFSLIMLAGSVDADMRMMGDTVIRF</sequence>
<comment type="caution">
    <text evidence="2">The sequence shown here is derived from an EMBL/GenBank/DDBJ whole genome shotgun (WGS) entry which is preliminary data.</text>
</comment>
<reference evidence="2 3" key="1">
    <citation type="journal article" date="2024" name="Microbiol. Resour. Announc.">
        <title>Genome annotations for the ascomycete fungi Trichoderma harzianum, Trichoderma aggressivum, and Purpureocillium lilacinum.</title>
        <authorList>
            <person name="Beijen E.P.W."/>
            <person name="Ohm R.A."/>
        </authorList>
    </citation>
    <scope>NUCLEOTIDE SEQUENCE [LARGE SCALE GENOMIC DNA]</scope>
    <source>
        <strain evidence="2 3">CBS 150709</strain>
    </source>
</reference>
<organism evidence="2 3">
    <name type="scientific">Purpureocillium lilacinum</name>
    <name type="common">Paecilomyces lilacinus</name>
    <dbReference type="NCBI Taxonomy" id="33203"/>
    <lineage>
        <taxon>Eukaryota</taxon>
        <taxon>Fungi</taxon>
        <taxon>Dikarya</taxon>
        <taxon>Ascomycota</taxon>
        <taxon>Pezizomycotina</taxon>
        <taxon>Sordariomycetes</taxon>
        <taxon>Hypocreomycetidae</taxon>
        <taxon>Hypocreales</taxon>
        <taxon>Ophiocordycipitaceae</taxon>
        <taxon>Purpureocillium</taxon>
    </lineage>
</organism>
<protein>
    <submittedName>
        <fullName evidence="2">Uncharacterized protein</fullName>
    </submittedName>
</protein>
<feature type="compositionally biased region" description="Basic and acidic residues" evidence="1">
    <location>
        <begin position="291"/>
        <end position="300"/>
    </location>
</feature>
<evidence type="ECO:0000313" key="3">
    <source>
        <dbReference type="Proteomes" id="UP001287286"/>
    </source>
</evidence>
<gene>
    <name evidence="2" type="ORF">Purlil1_12967</name>
</gene>
<keyword evidence="3" id="KW-1185">Reference proteome</keyword>
<dbReference type="Proteomes" id="UP001287286">
    <property type="component" value="Unassembled WGS sequence"/>
</dbReference>
<feature type="region of interest" description="Disordered" evidence="1">
    <location>
        <begin position="239"/>
        <end position="361"/>
    </location>
</feature>
<dbReference type="EMBL" id="JAWRVI010000151">
    <property type="protein sequence ID" value="KAK4074427.1"/>
    <property type="molecule type" value="Genomic_DNA"/>
</dbReference>
<proteinExistence type="predicted"/>
<evidence type="ECO:0000313" key="2">
    <source>
        <dbReference type="EMBL" id="KAK4074427.1"/>
    </source>
</evidence>
<evidence type="ECO:0000256" key="1">
    <source>
        <dbReference type="SAM" id="MobiDB-lite"/>
    </source>
</evidence>